<name>A0A1V3WKA1_MYCKA</name>
<evidence type="ECO:0000256" key="1">
    <source>
        <dbReference type="SAM" id="MobiDB-lite"/>
    </source>
</evidence>
<accession>A0A1V3WKA1</accession>
<protein>
    <submittedName>
        <fullName evidence="2">Uncharacterized protein</fullName>
    </submittedName>
</protein>
<comment type="caution">
    <text evidence="2">The sequence shown here is derived from an EMBL/GenBank/DDBJ whole genome shotgun (WGS) entry which is preliminary data.</text>
</comment>
<reference evidence="2 3" key="1">
    <citation type="submission" date="2017-02" db="EMBL/GenBank/DDBJ databases">
        <title>Complete genome sequences of Mycobacterium kansasii strains isolated from rhesus macaques.</title>
        <authorList>
            <person name="Panda A."/>
            <person name="Nagaraj S."/>
            <person name="Zhao X."/>
            <person name="Tettelin H."/>
            <person name="Detolla L.J."/>
        </authorList>
    </citation>
    <scope>NUCLEOTIDE SEQUENCE [LARGE SCALE GENOMIC DNA]</scope>
    <source>
        <strain evidence="2 3">11-3813</strain>
    </source>
</reference>
<organism evidence="2 3">
    <name type="scientific">Mycobacterium kansasii</name>
    <dbReference type="NCBI Taxonomy" id="1768"/>
    <lineage>
        <taxon>Bacteria</taxon>
        <taxon>Bacillati</taxon>
        <taxon>Actinomycetota</taxon>
        <taxon>Actinomycetes</taxon>
        <taxon>Mycobacteriales</taxon>
        <taxon>Mycobacteriaceae</taxon>
        <taxon>Mycobacterium</taxon>
    </lineage>
</organism>
<proteinExistence type="predicted"/>
<dbReference type="Proteomes" id="UP000189229">
    <property type="component" value="Unassembled WGS sequence"/>
</dbReference>
<dbReference type="AlphaFoldDB" id="A0A1V3WKA1"/>
<feature type="region of interest" description="Disordered" evidence="1">
    <location>
        <begin position="74"/>
        <end position="101"/>
    </location>
</feature>
<gene>
    <name evidence="2" type="ORF">BZL30_7549</name>
</gene>
<dbReference type="EMBL" id="MVBM01000008">
    <property type="protein sequence ID" value="OOK67355.1"/>
    <property type="molecule type" value="Genomic_DNA"/>
</dbReference>
<feature type="compositionally biased region" description="Polar residues" evidence="1">
    <location>
        <begin position="74"/>
        <end position="92"/>
    </location>
</feature>
<sequence>MDDTIASVAANAVTDSSVGFSATSSSTTTRSNVLSAAGSKACACASVSSCHAGWSARSLSVLPRTNATRSATFSKAYRSSSLPRNASHSSPESRQRGAHSV</sequence>
<evidence type="ECO:0000313" key="3">
    <source>
        <dbReference type="Proteomes" id="UP000189229"/>
    </source>
</evidence>
<evidence type="ECO:0000313" key="2">
    <source>
        <dbReference type="EMBL" id="OOK67355.1"/>
    </source>
</evidence>